<dbReference type="PANTHER" id="PTHR43283:SF14">
    <property type="entry name" value="BLL8153 PROTEIN"/>
    <property type="match status" value="1"/>
</dbReference>
<reference evidence="2" key="1">
    <citation type="submission" date="2021-05" db="EMBL/GenBank/DDBJ databases">
        <authorList>
            <person name="Tanabe Y."/>
        </authorList>
    </citation>
    <scope>NUCLEOTIDE SEQUENCE</scope>
    <source>
        <strain evidence="2">BOTRYCO-1</strain>
    </source>
</reference>
<evidence type="ECO:0000313" key="2">
    <source>
        <dbReference type="EMBL" id="GIU67498.1"/>
    </source>
</evidence>
<dbReference type="InterPro" id="IPR050789">
    <property type="entry name" value="Diverse_Enzym_Activities"/>
</dbReference>
<dbReference type="Proteomes" id="UP001161064">
    <property type="component" value="Unassembled WGS sequence"/>
</dbReference>
<dbReference type="InterPro" id="IPR012338">
    <property type="entry name" value="Beta-lactam/transpept-like"/>
</dbReference>
<organism evidence="2 3">
    <name type="scientific">Candidatus Phycosocius spiralis</name>
    <dbReference type="NCBI Taxonomy" id="2815099"/>
    <lineage>
        <taxon>Bacteria</taxon>
        <taxon>Pseudomonadati</taxon>
        <taxon>Pseudomonadota</taxon>
        <taxon>Alphaproteobacteria</taxon>
        <taxon>Caulobacterales</taxon>
        <taxon>Caulobacterales incertae sedis</taxon>
        <taxon>Candidatus Phycosocius</taxon>
    </lineage>
</organism>
<keyword evidence="3" id="KW-1185">Reference proteome</keyword>
<dbReference type="Gene3D" id="3.40.710.10">
    <property type="entry name" value="DD-peptidase/beta-lactamase superfamily"/>
    <property type="match status" value="1"/>
</dbReference>
<name>A0ABQ4PWV7_9PROT</name>
<dbReference type="EMBL" id="BPFZ01000010">
    <property type="protein sequence ID" value="GIU67498.1"/>
    <property type="molecule type" value="Genomic_DNA"/>
</dbReference>
<dbReference type="Pfam" id="PF00144">
    <property type="entry name" value="Beta-lactamase"/>
    <property type="match status" value="1"/>
</dbReference>
<accession>A0ABQ4PWV7</accession>
<protein>
    <recommendedName>
        <fullName evidence="1">Beta-lactamase-related domain-containing protein</fullName>
    </recommendedName>
</protein>
<sequence>MGYKVNKGLIVKILGSVLVLAVGSAALALVSLDKETRGILVHVPTNRDVLFWSIPQRDAAFRAMDRLPFLAQSRAVAVGPNPLALPLGPPLKLDNLDAYMASQRIAGLVILQDGKIRLERYGLGFDAKGRWTSFSVAKSFTSSLVGAAIQDGYIKSLEDKVSTYIPDLKGSAYDDVSIEQLLTMSSGVAWNEDYEDPNADVAKFNEAKPDPGVDATVSYMRKLPRAHPPGQVWHYNTGETNLIGALVSSATKQPLATYLSEKIWKPFGMEQKATWLLNATGQEIAGCCLQIATRDYARMGLFVLAQGKIGDKSVVPEGWFAKATTKQKDYGEPDRGYGYQWWTYDSGAVSAQGIFGQGIFIDPKRRLVIASNANWTRANQRPQAQAREDFYRQVQAALDGEVTQATTKLAK</sequence>
<dbReference type="PANTHER" id="PTHR43283">
    <property type="entry name" value="BETA-LACTAMASE-RELATED"/>
    <property type="match status" value="1"/>
</dbReference>
<dbReference type="SUPFAM" id="SSF56601">
    <property type="entry name" value="beta-lactamase/transpeptidase-like"/>
    <property type="match status" value="1"/>
</dbReference>
<feature type="domain" description="Beta-lactamase-related" evidence="1">
    <location>
        <begin position="95"/>
        <end position="388"/>
    </location>
</feature>
<reference evidence="2" key="2">
    <citation type="journal article" date="2023" name="ISME Commun">
        <title>Characterization of a bloom-associated alphaproteobacterial lineage, 'Candidatus Phycosocius': insights into freshwater algal-bacterial interactions.</title>
        <authorList>
            <person name="Tanabe Y."/>
            <person name="Yamaguchi H."/>
            <person name="Yoshida M."/>
            <person name="Kai A."/>
            <person name="Okazaki Y."/>
        </authorList>
    </citation>
    <scope>NUCLEOTIDE SEQUENCE</scope>
    <source>
        <strain evidence="2">BOTRYCO-1</strain>
    </source>
</reference>
<evidence type="ECO:0000313" key="3">
    <source>
        <dbReference type="Proteomes" id="UP001161064"/>
    </source>
</evidence>
<evidence type="ECO:0000259" key="1">
    <source>
        <dbReference type="Pfam" id="PF00144"/>
    </source>
</evidence>
<gene>
    <name evidence="2" type="ORF">PsB1_1652</name>
</gene>
<comment type="caution">
    <text evidence="2">The sequence shown here is derived from an EMBL/GenBank/DDBJ whole genome shotgun (WGS) entry which is preliminary data.</text>
</comment>
<proteinExistence type="predicted"/>
<dbReference type="InterPro" id="IPR001466">
    <property type="entry name" value="Beta-lactam-related"/>
</dbReference>